<dbReference type="GO" id="GO:0005886">
    <property type="term" value="C:plasma membrane"/>
    <property type="evidence" value="ECO:0007669"/>
    <property type="project" value="UniProtKB-SubCell"/>
</dbReference>
<evidence type="ECO:0000256" key="1">
    <source>
        <dbReference type="ARBA" id="ARBA00004236"/>
    </source>
</evidence>
<keyword evidence="2" id="KW-1003">Cell membrane</keyword>
<evidence type="ECO:0000313" key="6">
    <source>
        <dbReference type="EMBL" id="MBS1258373.1"/>
    </source>
</evidence>
<name>A0A942A0E0_9BACT</name>
<evidence type="ECO:0000256" key="5">
    <source>
        <dbReference type="SAM" id="MobiDB-lite"/>
    </source>
</evidence>
<protein>
    <recommendedName>
        <fullName evidence="8">PpiC domain-containing protein</fullName>
    </recommendedName>
</protein>
<keyword evidence="4" id="KW-0143">Chaperone</keyword>
<evidence type="ECO:0000256" key="4">
    <source>
        <dbReference type="ARBA" id="ARBA00023186"/>
    </source>
</evidence>
<dbReference type="EMBL" id="JAANXD010000059">
    <property type="protein sequence ID" value="MBS1258373.1"/>
    <property type="molecule type" value="Genomic_DNA"/>
</dbReference>
<evidence type="ECO:0000256" key="3">
    <source>
        <dbReference type="ARBA" id="ARBA00023136"/>
    </source>
</evidence>
<organism evidence="6 7">
    <name type="scientific">Candidatus Scalindua arabica</name>
    <dbReference type="NCBI Taxonomy" id="1127984"/>
    <lineage>
        <taxon>Bacteria</taxon>
        <taxon>Pseudomonadati</taxon>
        <taxon>Planctomycetota</taxon>
        <taxon>Candidatus Brocadiia</taxon>
        <taxon>Candidatus Brocadiales</taxon>
        <taxon>Candidatus Scalinduaceae</taxon>
        <taxon>Candidatus Scalindua</taxon>
    </lineage>
</organism>
<gene>
    <name evidence="6" type="ORF">MAG551_01432</name>
</gene>
<dbReference type="InterPro" id="IPR052029">
    <property type="entry name" value="PpiD_chaperone"/>
</dbReference>
<evidence type="ECO:0008006" key="8">
    <source>
        <dbReference type="Google" id="ProtNLM"/>
    </source>
</evidence>
<reference evidence="6" key="1">
    <citation type="journal article" date="2021" name="ISME J.">
        <title>Fine-scale metabolic discontinuity in a stratified prokaryote microbiome of a Red Sea deep halocline.</title>
        <authorList>
            <person name="Michoud G."/>
            <person name="Ngugi D.K."/>
            <person name="Barozzi A."/>
            <person name="Merlino G."/>
            <person name="Calleja M.L."/>
            <person name="Delgado-Huertas A."/>
            <person name="Moran X.A.G."/>
            <person name="Daffonchio D."/>
        </authorList>
    </citation>
    <scope>NUCLEOTIDE SEQUENCE</scope>
    <source>
        <strain evidence="6">SuakinDeep_MAG55_1</strain>
    </source>
</reference>
<sequence length="575" mass="66362">MAATGWFRRNQKKLLGTLVVFLMVIWGIGPAAEYLVPKPAIGEIHGTEVTQGQFTDTATRWARIFFRDTEEPVAKMVWAQMALFIQAEKMGVFVSKEELAQEVRNFFPVDPRIFEDKEAFRRMLGSALHLTEHQFEKTIKEYLLSKKLLFLLKDSVKITRDEALQRYIKENEKVKVKYAALNARDFIGNVKVEEDEVRAFYDKHSEAFPSVEEGRWGYKEPEKVKMEYVITKNAAVERETKASITDEEMLNYYEEKKDLMFRTEDEEEDSEDAPEEASEGTSEEASSETSVVEFKPFEEVKEQIKNNIFYKRYDAKINKQIADADEEIYEMIDKEEFISFPDLAEKHDLEYVIPTNSTDGTNYFAKDELFEVLIDLPEFPQQVFDRDINDPSPPLSSTQGKLIYRVIEKVAPHTPPYEEICERVARDLSYAKGFEEAEKIAEKCLEKINETSFEEGIKSIESETGKIDIIGTNYITRPGIISNDDDIEVLGQDKAKIVETVFGLKVGESAIAVEDKGIQRCYVVTLVERKTVDPGKFEEEEDSIMEQYLREKQLAFITEWELWVAKKASLGKRRG</sequence>
<evidence type="ECO:0000313" key="7">
    <source>
        <dbReference type="Proteomes" id="UP000722750"/>
    </source>
</evidence>
<evidence type="ECO:0000256" key="2">
    <source>
        <dbReference type="ARBA" id="ARBA00022475"/>
    </source>
</evidence>
<proteinExistence type="predicted"/>
<keyword evidence="3" id="KW-0472">Membrane</keyword>
<dbReference type="InterPro" id="IPR027304">
    <property type="entry name" value="Trigger_fact/SurA_dom_sf"/>
</dbReference>
<dbReference type="Proteomes" id="UP000722750">
    <property type="component" value="Unassembled WGS sequence"/>
</dbReference>
<comment type="subcellular location">
    <subcellularLocation>
        <location evidence="1">Cell membrane</location>
    </subcellularLocation>
</comment>
<dbReference type="AlphaFoldDB" id="A0A942A0E0"/>
<dbReference type="Pfam" id="PF13624">
    <property type="entry name" value="SurA_N_3"/>
    <property type="match status" value="1"/>
</dbReference>
<comment type="caution">
    <text evidence="6">The sequence shown here is derived from an EMBL/GenBank/DDBJ whole genome shotgun (WGS) entry which is preliminary data.</text>
</comment>
<feature type="region of interest" description="Disordered" evidence="5">
    <location>
        <begin position="262"/>
        <end position="292"/>
    </location>
</feature>
<dbReference type="PANTHER" id="PTHR47529">
    <property type="entry name" value="PEPTIDYL-PROLYL CIS-TRANS ISOMERASE D"/>
    <property type="match status" value="1"/>
</dbReference>
<dbReference type="SUPFAM" id="SSF109998">
    <property type="entry name" value="Triger factor/SurA peptide-binding domain-like"/>
    <property type="match status" value="1"/>
</dbReference>
<dbReference type="PANTHER" id="PTHR47529:SF1">
    <property type="entry name" value="PERIPLASMIC CHAPERONE PPID"/>
    <property type="match status" value="1"/>
</dbReference>
<accession>A0A942A0E0</accession>
<feature type="compositionally biased region" description="Acidic residues" evidence="5">
    <location>
        <begin position="264"/>
        <end position="286"/>
    </location>
</feature>